<dbReference type="RefSeq" id="WP_207043415.1">
    <property type="nucleotide sequence ID" value="NZ_JAFLNC010000002.1"/>
</dbReference>
<proteinExistence type="predicted"/>
<evidence type="ECO:0000313" key="2">
    <source>
        <dbReference type="Proteomes" id="UP000664761"/>
    </source>
</evidence>
<keyword evidence="2" id="KW-1185">Reference proteome</keyword>
<dbReference type="InterPro" id="IPR015813">
    <property type="entry name" value="Pyrv/PenolPyrv_kinase-like_dom"/>
</dbReference>
<organism evidence="1 2">
    <name type="scientific">Sneathiella sedimenti</name>
    <dbReference type="NCBI Taxonomy" id="2816034"/>
    <lineage>
        <taxon>Bacteria</taxon>
        <taxon>Pseudomonadati</taxon>
        <taxon>Pseudomonadota</taxon>
        <taxon>Alphaproteobacteria</taxon>
        <taxon>Sneathiellales</taxon>
        <taxon>Sneathiellaceae</taxon>
        <taxon>Sneathiella</taxon>
    </lineage>
</organism>
<protein>
    <recommendedName>
        <fullName evidence="3">TIM-barrel domain-containing protein</fullName>
    </recommendedName>
</protein>
<dbReference type="Proteomes" id="UP000664761">
    <property type="component" value="Unassembled WGS sequence"/>
</dbReference>
<sequence>MIELMNWRIVPRSDRKSTMAEIPSSVLTVAPQFRHENLPNEVGLLLPTNNGPRRLIDAVVETPDLCRDAMLGLFLADPFLNPAREHLRLSNAGVQWITNLPSTEQQDTEISQQLSDVGLDHLRERDMLASLRSRGFKVAAVVTDVPVAVAMSAIEPDVIIVLPRVVDFAAGFPSLHQRGSMTQEISQALKKTGWSGMLLSLGESSELSHERQWPDAVDGLICRPELAPASLA</sequence>
<dbReference type="EMBL" id="JAFLNC010000002">
    <property type="protein sequence ID" value="MBO0333250.1"/>
    <property type="molecule type" value="Genomic_DNA"/>
</dbReference>
<dbReference type="InterPro" id="IPR013785">
    <property type="entry name" value="Aldolase_TIM"/>
</dbReference>
<dbReference type="SUPFAM" id="SSF51621">
    <property type="entry name" value="Phosphoenolpyruvate/pyruvate domain"/>
    <property type="match status" value="1"/>
</dbReference>
<reference evidence="1 2" key="1">
    <citation type="submission" date="2021-03" db="EMBL/GenBank/DDBJ databases">
        <title>Sneathiella sp. CAU 1612 isolated from Kang Won-do.</title>
        <authorList>
            <person name="Kim W."/>
        </authorList>
    </citation>
    <scope>NUCLEOTIDE SEQUENCE [LARGE SCALE GENOMIC DNA]</scope>
    <source>
        <strain evidence="1 2">CAU 1612</strain>
    </source>
</reference>
<gene>
    <name evidence="1" type="ORF">J0X12_06485</name>
</gene>
<evidence type="ECO:0000313" key="1">
    <source>
        <dbReference type="EMBL" id="MBO0333250.1"/>
    </source>
</evidence>
<accession>A0ABS3F458</accession>
<dbReference type="Gene3D" id="3.20.20.70">
    <property type="entry name" value="Aldolase class I"/>
    <property type="match status" value="1"/>
</dbReference>
<evidence type="ECO:0008006" key="3">
    <source>
        <dbReference type="Google" id="ProtNLM"/>
    </source>
</evidence>
<comment type="caution">
    <text evidence="1">The sequence shown here is derived from an EMBL/GenBank/DDBJ whole genome shotgun (WGS) entry which is preliminary data.</text>
</comment>
<name>A0ABS3F458_9PROT</name>